<gene>
    <name evidence="1" type="ORF">E5163_14915</name>
</gene>
<comment type="caution">
    <text evidence="1">The sequence shown here is derived from an EMBL/GenBank/DDBJ whole genome shotgun (WGS) entry which is preliminary data.</text>
</comment>
<keyword evidence="2" id="KW-1185">Reference proteome</keyword>
<evidence type="ECO:0000313" key="1">
    <source>
        <dbReference type="EMBL" id="TGY87357.1"/>
    </source>
</evidence>
<dbReference type="Proteomes" id="UP000308054">
    <property type="component" value="Unassembled WGS sequence"/>
</dbReference>
<dbReference type="Pfam" id="PF11836">
    <property type="entry name" value="Phage_TAC_11"/>
    <property type="match status" value="1"/>
</dbReference>
<name>A0A4S2GW87_9PROT</name>
<evidence type="ECO:0000313" key="2">
    <source>
        <dbReference type="Proteomes" id="UP000308054"/>
    </source>
</evidence>
<organism evidence="1 2">
    <name type="scientific">Marinicauda algicola</name>
    <dbReference type="NCBI Taxonomy" id="2029849"/>
    <lineage>
        <taxon>Bacteria</taxon>
        <taxon>Pseudomonadati</taxon>
        <taxon>Pseudomonadota</taxon>
        <taxon>Alphaproteobacteria</taxon>
        <taxon>Maricaulales</taxon>
        <taxon>Maricaulaceae</taxon>
        <taxon>Marinicauda</taxon>
    </lineage>
</organism>
<reference evidence="1 2" key="1">
    <citation type="journal article" date="2017" name="Int. J. Syst. Evol. Microbiol.">
        <title>Marinicauda algicola sp. nov., isolated from a marine red alga Rhodosorus marinus.</title>
        <authorList>
            <person name="Jeong S.E."/>
            <person name="Jeon S.H."/>
            <person name="Chun B.H."/>
            <person name="Kim D.W."/>
            <person name="Jeon C.O."/>
        </authorList>
    </citation>
    <scope>NUCLEOTIDE SEQUENCE [LARGE SCALE GENOMIC DNA]</scope>
    <source>
        <strain evidence="1 2">JCM 31718</strain>
    </source>
</reference>
<dbReference type="RefSeq" id="WP_135997331.1">
    <property type="nucleotide sequence ID" value="NZ_CP071057.1"/>
</dbReference>
<proteinExistence type="predicted"/>
<dbReference type="InterPro" id="IPR021791">
    <property type="entry name" value="Phage_TAC_11"/>
</dbReference>
<dbReference type="AlphaFoldDB" id="A0A4S2GW87"/>
<accession>A0A4S2GW87</accession>
<protein>
    <submittedName>
        <fullName evidence="1">Gene transfer agent family protein</fullName>
    </submittedName>
</protein>
<dbReference type="OrthoDB" id="7206814at2"/>
<sequence length="129" mass="13930">MTNKVRGEVTLTLAGKAVTLRPTWDAIVATEAAWDCGWPEIVRRLELQRFRLPELAALILEGIKAAGPQKYAEPTLKQVGELLIAHGALQDDVVEALVTYVMGPLHDFDKAARDDPDAGKTKAGTVPSA</sequence>
<dbReference type="EMBL" id="SRXW01000006">
    <property type="protein sequence ID" value="TGY87357.1"/>
    <property type="molecule type" value="Genomic_DNA"/>
</dbReference>